<dbReference type="AlphaFoldDB" id="A0A9J5X2I1"/>
<dbReference type="EMBL" id="JACXVP010000010">
    <property type="protein sequence ID" value="KAG5581927.1"/>
    <property type="molecule type" value="Genomic_DNA"/>
</dbReference>
<accession>A0A9J5X2I1</accession>
<organism evidence="1 2">
    <name type="scientific">Solanum commersonii</name>
    <name type="common">Commerson's wild potato</name>
    <name type="synonym">Commerson's nightshade</name>
    <dbReference type="NCBI Taxonomy" id="4109"/>
    <lineage>
        <taxon>Eukaryota</taxon>
        <taxon>Viridiplantae</taxon>
        <taxon>Streptophyta</taxon>
        <taxon>Embryophyta</taxon>
        <taxon>Tracheophyta</taxon>
        <taxon>Spermatophyta</taxon>
        <taxon>Magnoliopsida</taxon>
        <taxon>eudicotyledons</taxon>
        <taxon>Gunneridae</taxon>
        <taxon>Pentapetalae</taxon>
        <taxon>asterids</taxon>
        <taxon>lamiids</taxon>
        <taxon>Solanales</taxon>
        <taxon>Solanaceae</taxon>
        <taxon>Solanoideae</taxon>
        <taxon>Solaneae</taxon>
        <taxon>Solanum</taxon>
    </lineage>
</organism>
<keyword evidence="2" id="KW-1185">Reference proteome</keyword>
<evidence type="ECO:0000313" key="2">
    <source>
        <dbReference type="Proteomes" id="UP000824120"/>
    </source>
</evidence>
<reference evidence="1 2" key="1">
    <citation type="submission" date="2020-09" db="EMBL/GenBank/DDBJ databases">
        <title>De no assembly of potato wild relative species, Solanum commersonii.</title>
        <authorList>
            <person name="Cho K."/>
        </authorList>
    </citation>
    <scope>NUCLEOTIDE SEQUENCE [LARGE SCALE GENOMIC DNA]</scope>
    <source>
        <strain evidence="1">LZ3.2</strain>
        <tissue evidence="1">Leaf</tissue>
    </source>
</reference>
<protein>
    <submittedName>
        <fullName evidence="1">Uncharacterized protein</fullName>
    </submittedName>
</protein>
<gene>
    <name evidence="1" type="ORF">H5410_052554</name>
</gene>
<proteinExistence type="predicted"/>
<comment type="caution">
    <text evidence="1">The sequence shown here is derived from an EMBL/GenBank/DDBJ whole genome shotgun (WGS) entry which is preliminary data.</text>
</comment>
<sequence length="174" mass="20328">MVAHHKFGSFEPVEVSALKKITNTSKLEHEFKCVTNEQRRRVKQDILADFKGAFVPSIYSPKSKGAYCDVNLSQPDEIRSLLASLSPRLKDKMHHTLQQAFCNWRKLQPQLHSFSKEWSTKFFPEIDLQRRNASRHSQRSNTSQGGLHHLTFEKYATEGPRITEKFRREESREQ</sequence>
<evidence type="ECO:0000313" key="1">
    <source>
        <dbReference type="EMBL" id="KAG5581927.1"/>
    </source>
</evidence>
<name>A0A9J5X2I1_SOLCO</name>
<dbReference type="Proteomes" id="UP000824120">
    <property type="component" value="Chromosome 10"/>
</dbReference>